<name>A0ACB8VQ24_9TELE</name>
<evidence type="ECO:0000313" key="1">
    <source>
        <dbReference type="EMBL" id="KAI3357616.1"/>
    </source>
</evidence>
<evidence type="ECO:0000313" key="2">
    <source>
        <dbReference type="Proteomes" id="UP000831701"/>
    </source>
</evidence>
<organism evidence="1 2">
    <name type="scientific">Scortum barcoo</name>
    <name type="common">barcoo grunter</name>
    <dbReference type="NCBI Taxonomy" id="214431"/>
    <lineage>
        <taxon>Eukaryota</taxon>
        <taxon>Metazoa</taxon>
        <taxon>Chordata</taxon>
        <taxon>Craniata</taxon>
        <taxon>Vertebrata</taxon>
        <taxon>Euteleostomi</taxon>
        <taxon>Actinopterygii</taxon>
        <taxon>Neopterygii</taxon>
        <taxon>Teleostei</taxon>
        <taxon>Neoteleostei</taxon>
        <taxon>Acanthomorphata</taxon>
        <taxon>Eupercaria</taxon>
        <taxon>Centrarchiformes</taxon>
        <taxon>Terapontoidei</taxon>
        <taxon>Terapontidae</taxon>
        <taxon>Scortum</taxon>
    </lineage>
</organism>
<proteinExistence type="predicted"/>
<sequence>MYYATFEFSSTLNYNKCFFLGFPLVIMRTVTLLLTMGLVDLSISQYYSQFQWLSHLRGRRRHTGWQAEDVDCPLECDCPSTYPTAMYCHSRNLQHVPYVPSHIKYVYLQRNQITGIQDGVFDNATSLVWVVLFHNQLNSNKIDKNVFSKLKNLDRLLLDHNELTRVPPNLPKSLTDLRLGHNKISKISPSSFEGMANLTTLELKANVIEDVGGVFKGLKSLTMLDMRKNKLRKIPDNLPERLQQLYLEFNNIESLPVGFFTMYPKLQFVRLAHNKLTDKGLPPSVFNISTLVELDLSFNTLEKIPVVSRNLENLYLHANKIKEFSLSSFCSTVDMADFSKLRMLRLDANEISARDIPPEAAYCLRRVAFIDV</sequence>
<accession>A0ACB8VQ24</accession>
<reference evidence="1" key="1">
    <citation type="submission" date="2022-04" db="EMBL/GenBank/DDBJ databases">
        <title>Jade perch genome.</title>
        <authorList>
            <person name="Chao B."/>
        </authorList>
    </citation>
    <scope>NUCLEOTIDE SEQUENCE</scope>
    <source>
        <strain evidence="1">CB-2022</strain>
    </source>
</reference>
<protein>
    <submittedName>
        <fullName evidence="1">Uncharacterized protein</fullName>
    </submittedName>
</protein>
<comment type="caution">
    <text evidence="1">The sequence shown here is derived from an EMBL/GenBank/DDBJ whole genome shotgun (WGS) entry which is preliminary data.</text>
</comment>
<dbReference type="EMBL" id="CM041549">
    <property type="protein sequence ID" value="KAI3357616.1"/>
    <property type="molecule type" value="Genomic_DNA"/>
</dbReference>
<dbReference type="Proteomes" id="UP000831701">
    <property type="component" value="Chromosome 19"/>
</dbReference>
<keyword evidence="2" id="KW-1185">Reference proteome</keyword>
<gene>
    <name evidence="1" type="ORF">L3Q82_016020</name>
</gene>